<dbReference type="Pfam" id="PF00067">
    <property type="entry name" value="p450"/>
    <property type="match status" value="1"/>
</dbReference>
<comment type="caution">
    <text evidence="3">The sequence shown here is derived from an EMBL/GenBank/DDBJ whole genome shotgun (WGS) entry which is preliminary data.</text>
</comment>
<evidence type="ECO:0000313" key="3">
    <source>
        <dbReference type="EMBL" id="GFS69564.1"/>
    </source>
</evidence>
<organism evidence="3 4">
    <name type="scientific">Nephila pilipes</name>
    <name type="common">Giant wood spider</name>
    <name type="synonym">Nephila maculata</name>
    <dbReference type="NCBI Taxonomy" id="299642"/>
    <lineage>
        <taxon>Eukaryota</taxon>
        <taxon>Metazoa</taxon>
        <taxon>Ecdysozoa</taxon>
        <taxon>Arthropoda</taxon>
        <taxon>Chelicerata</taxon>
        <taxon>Arachnida</taxon>
        <taxon>Araneae</taxon>
        <taxon>Araneomorphae</taxon>
        <taxon>Entelegynae</taxon>
        <taxon>Araneoidea</taxon>
        <taxon>Nephilidae</taxon>
        <taxon>Nephila</taxon>
    </lineage>
</organism>
<dbReference type="GO" id="GO:0016705">
    <property type="term" value="F:oxidoreductase activity, acting on paired donors, with incorporation or reduction of molecular oxygen"/>
    <property type="evidence" value="ECO:0007669"/>
    <property type="project" value="InterPro"/>
</dbReference>
<comment type="similarity">
    <text evidence="1">Belongs to the cytochrome P450 family.</text>
</comment>
<sequence>KRNCPGDTAAIIELFLYFTTIIQKFSILVPDTEPLPDLDGTAHLLLIPKPYKIKFGPRL</sequence>
<dbReference type="EMBL" id="BMAW01000564">
    <property type="protein sequence ID" value="GFS69564.1"/>
    <property type="molecule type" value="Genomic_DNA"/>
</dbReference>
<dbReference type="GO" id="GO:0005506">
    <property type="term" value="F:iron ion binding"/>
    <property type="evidence" value="ECO:0007669"/>
    <property type="project" value="InterPro"/>
</dbReference>
<dbReference type="GO" id="GO:0004497">
    <property type="term" value="F:monooxygenase activity"/>
    <property type="evidence" value="ECO:0007669"/>
    <property type="project" value="UniProtKB-KW"/>
</dbReference>
<keyword evidence="2" id="KW-0503">Monooxygenase</keyword>
<evidence type="ECO:0008006" key="5">
    <source>
        <dbReference type="Google" id="ProtNLM"/>
    </source>
</evidence>
<feature type="non-terminal residue" evidence="3">
    <location>
        <position position="1"/>
    </location>
</feature>
<keyword evidence="4" id="KW-1185">Reference proteome</keyword>
<dbReference type="OrthoDB" id="1055148at2759"/>
<name>A0A8X6MNG0_NEPPI</name>
<evidence type="ECO:0000256" key="1">
    <source>
        <dbReference type="ARBA" id="ARBA00010617"/>
    </source>
</evidence>
<dbReference type="AlphaFoldDB" id="A0A8X6MNG0"/>
<dbReference type="GO" id="GO:0020037">
    <property type="term" value="F:heme binding"/>
    <property type="evidence" value="ECO:0007669"/>
    <property type="project" value="InterPro"/>
</dbReference>
<dbReference type="Gene3D" id="1.10.630.10">
    <property type="entry name" value="Cytochrome P450"/>
    <property type="match status" value="1"/>
</dbReference>
<protein>
    <recommendedName>
        <fullName evidence="5">Cytochrome P450</fullName>
    </recommendedName>
</protein>
<dbReference type="Proteomes" id="UP000887013">
    <property type="component" value="Unassembled WGS sequence"/>
</dbReference>
<dbReference type="SUPFAM" id="SSF48264">
    <property type="entry name" value="Cytochrome P450"/>
    <property type="match status" value="1"/>
</dbReference>
<evidence type="ECO:0000256" key="2">
    <source>
        <dbReference type="ARBA" id="ARBA00023033"/>
    </source>
</evidence>
<accession>A0A8X6MNG0</accession>
<proteinExistence type="inferred from homology"/>
<dbReference type="InterPro" id="IPR001128">
    <property type="entry name" value="Cyt_P450"/>
</dbReference>
<dbReference type="InterPro" id="IPR036396">
    <property type="entry name" value="Cyt_P450_sf"/>
</dbReference>
<evidence type="ECO:0000313" key="4">
    <source>
        <dbReference type="Proteomes" id="UP000887013"/>
    </source>
</evidence>
<gene>
    <name evidence="3" type="ORF">NPIL_573131</name>
</gene>
<reference evidence="3" key="1">
    <citation type="submission" date="2020-08" db="EMBL/GenBank/DDBJ databases">
        <title>Multicomponent nature underlies the extraordinary mechanical properties of spider dragline silk.</title>
        <authorList>
            <person name="Kono N."/>
            <person name="Nakamura H."/>
            <person name="Mori M."/>
            <person name="Yoshida Y."/>
            <person name="Ohtoshi R."/>
            <person name="Malay A.D."/>
            <person name="Moran D.A.P."/>
            <person name="Tomita M."/>
            <person name="Numata K."/>
            <person name="Arakawa K."/>
        </authorList>
    </citation>
    <scope>NUCLEOTIDE SEQUENCE</scope>
</reference>
<keyword evidence="2" id="KW-0560">Oxidoreductase</keyword>